<reference evidence="5" key="2">
    <citation type="submission" date="2019-09" db="UniProtKB">
        <authorList>
            <consortium name="WormBaseParasite"/>
        </authorList>
    </citation>
    <scope>IDENTIFICATION</scope>
</reference>
<dbReference type="InterPro" id="IPR019430">
    <property type="entry name" value="7TM_GPCR_serpentine_rcpt_Srx"/>
</dbReference>
<evidence type="ECO:0000313" key="4">
    <source>
        <dbReference type="Proteomes" id="UP000050761"/>
    </source>
</evidence>
<dbReference type="PANTHER" id="PTHR23017">
    <property type="entry name" value="SERPENTINE RECEPTOR, CLASS X"/>
    <property type="match status" value="1"/>
</dbReference>
<organism evidence="4 5">
    <name type="scientific">Heligmosomoides polygyrus</name>
    <name type="common">Parasitic roundworm</name>
    <dbReference type="NCBI Taxonomy" id="6339"/>
    <lineage>
        <taxon>Eukaryota</taxon>
        <taxon>Metazoa</taxon>
        <taxon>Ecdysozoa</taxon>
        <taxon>Nematoda</taxon>
        <taxon>Chromadorea</taxon>
        <taxon>Rhabditida</taxon>
        <taxon>Rhabditina</taxon>
        <taxon>Rhabditomorpha</taxon>
        <taxon>Strongyloidea</taxon>
        <taxon>Heligmosomidae</taxon>
        <taxon>Heligmosomoides</taxon>
    </lineage>
</organism>
<gene>
    <name evidence="3" type="ORF">HPBE_LOCUS22535</name>
</gene>
<name>A0A183GIR0_HELPZ</name>
<keyword evidence="1" id="KW-0472">Membrane</keyword>
<keyword evidence="1" id="KW-0812">Transmembrane</keyword>
<proteinExistence type="predicted"/>
<dbReference type="Pfam" id="PF10328">
    <property type="entry name" value="7TM_GPCR_Srx"/>
    <property type="match status" value="1"/>
</dbReference>
<accession>A0A3P8C3J1</accession>
<evidence type="ECO:0000256" key="1">
    <source>
        <dbReference type="SAM" id="Phobius"/>
    </source>
</evidence>
<evidence type="ECO:0000313" key="3">
    <source>
        <dbReference type="EMBL" id="VDP33172.1"/>
    </source>
</evidence>
<evidence type="ECO:0000313" key="5">
    <source>
        <dbReference type="WBParaSite" id="HPBE_0002253601-mRNA-1"/>
    </source>
</evidence>
<keyword evidence="1" id="KW-1133">Transmembrane helix</keyword>
<feature type="domain" description="7TM GPCR serpentine receptor class x (Srx)" evidence="2">
    <location>
        <begin position="2"/>
        <end position="58"/>
    </location>
</feature>
<dbReference type="PANTHER" id="PTHR23017:SF44">
    <property type="entry name" value="G-PROTEIN COUPLED RECEPTORS FAMILY 1 PROFILE DOMAIN-CONTAINING PROTEIN"/>
    <property type="match status" value="1"/>
</dbReference>
<keyword evidence="4" id="KW-1185">Reference proteome</keyword>
<feature type="transmembrane region" description="Helical" evidence="1">
    <location>
        <begin position="12"/>
        <end position="36"/>
    </location>
</feature>
<protein>
    <submittedName>
        <fullName evidence="5">7TM_GPCR_Srx domain-containing protein</fullName>
    </submittedName>
</protein>
<dbReference type="WBParaSite" id="HPBE_0002253601-mRNA-1">
    <property type="protein sequence ID" value="HPBE_0002253601-mRNA-1"/>
    <property type="gene ID" value="HPBE_0002253601"/>
</dbReference>
<dbReference type="EMBL" id="UZAH01034081">
    <property type="protein sequence ID" value="VDP33172.1"/>
    <property type="molecule type" value="Genomic_DNA"/>
</dbReference>
<reference evidence="3 4" key="1">
    <citation type="submission" date="2018-11" db="EMBL/GenBank/DDBJ databases">
        <authorList>
            <consortium name="Pathogen Informatics"/>
        </authorList>
    </citation>
    <scope>NUCLEOTIDE SEQUENCE [LARGE SCALE GENOMIC DNA]</scope>
</reference>
<accession>A0A183GIR0</accession>
<dbReference type="Proteomes" id="UP000050761">
    <property type="component" value="Unassembled WGS sequence"/>
</dbReference>
<dbReference type="AlphaFoldDB" id="A0A183GIR0"/>
<dbReference type="OrthoDB" id="5825164at2759"/>
<evidence type="ECO:0000259" key="2">
    <source>
        <dbReference type="Pfam" id="PF10328"/>
    </source>
</evidence>
<sequence>MASKRKSDINFLTQAVAQGVVFATELFTYFFVAWYIENKFVFFCFTTLAWSVVHTSDGPKYTLVRYSDTGVHSDVMARDARRKPSPSLRLT</sequence>